<protein>
    <submittedName>
        <fullName evidence="1">Uncharacterized protein</fullName>
    </submittedName>
</protein>
<dbReference type="PANTHER" id="PTHR34365:SF7">
    <property type="entry name" value="GLYCINE-RICH DOMAIN-CONTAINING PROTEIN 1"/>
    <property type="match status" value="1"/>
</dbReference>
<evidence type="ECO:0000313" key="1">
    <source>
        <dbReference type="EMBL" id="KIN03529.1"/>
    </source>
</evidence>
<dbReference type="STRING" id="913774.A0A0C3CWY9"/>
<proteinExistence type="predicted"/>
<dbReference type="AlphaFoldDB" id="A0A0C3CWY9"/>
<dbReference type="HOGENOM" id="CLU_010103_3_1_1"/>
<accession>A0A0C3CWY9</accession>
<organism evidence="1 2">
    <name type="scientific">Oidiodendron maius (strain Zn)</name>
    <dbReference type="NCBI Taxonomy" id="913774"/>
    <lineage>
        <taxon>Eukaryota</taxon>
        <taxon>Fungi</taxon>
        <taxon>Dikarya</taxon>
        <taxon>Ascomycota</taxon>
        <taxon>Pezizomycotina</taxon>
        <taxon>Leotiomycetes</taxon>
        <taxon>Leotiomycetes incertae sedis</taxon>
        <taxon>Myxotrichaceae</taxon>
        <taxon>Oidiodendron</taxon>
    </lineage>
</organism>
<dbReference type="InParanoid" id="A0A0C3CWY9"/>
<dbReference type="Proteomes" id="UP000054321">
    <property type="component" value="Unassembled WGS sequence"/>
</dbReference>
<dbReference type="PANTHER" id="PTHR34365">
    <property type="entry name" value="ENOLASE (DUF1399)"/>
    <property type="match status" value="1"/>
</dbReference>
<gene>
    <name evidence="1" type="ORF">OIDMADRAFT_39793</name>
</gene>
<dbReference type="OrthoDB" id="2684236at2759"/>
<reference evidence="2" key="2">
    <citation type="submission" date="2015-01" db="EMBL/GenBank/DDBJ databases">
        <title>Evolutionary Origins and Diversification of the Mycorrhizal Mutualists.</title>
        <authorList>
            <consortium name="DOE Joint Genome Institute"/>
            <consortium name="Mycorrhizal Genomics Consortium"/>
            <person name="Kohler A."/>
            <person name="Kuo A."/>
            <person name="Nagy L.G."/>
            <person name="Floudas D."/>
            <person name="Copeland A."/>
            <person name="Barry K.W."/>
            <person name="Cichocki N."/>
            <person name="Veneault-Fourrey C."/>
            <person name="LaButti K."/>
            <person name="Lindquist E.A."/>
            <person name="Lipzen A."/>
            <person name="Lundell T."/>
            <person name="Morin E."/>
            <person name="Murat C."/>
            <person name="Riley R."/>
            <person name="Ohm R."/>
            <person name="Sun H."/>
            <person name="Tunlid A."/>
            <person name="Henrissat B."/>
            <person name="Grigoriev I.V."/>
            <person name="Hibbett D.S."/>
            <person name="Martin F."/>
        </authorList>
    </citation>
    <scope>NUCLEOTIDE SEQUENCE [LARGE SCALE GENOMIC DNA]</scope>
    <source>
        <strain evidence="2">Zn</strain>
    </source>
</reference>
<dbReference type="EMBL" id="KN832873">
    <property type="protein sequence ID" value="KIN03529.1"/>
    <property type="molecule type" value="Genomic_DNA"/>
</dbReference>
<dbReference type="InterPro" id="IPR009836">
    <property type="entry name" value="GRDP-like"/>
</dbReference>
<sequence length="728" mass="80926">MTGARLPYAASGPGYESDTTLVGETNKPFVSFNPPDVPLAFPNADSCLAHLQLLSVFHALKEDVGCTDGLFNLWDIRCENAENVEETLARMREKRWALYVARAVERFEDWWLQVLVSGEPSKRLEAKEMISTNLEFRQWTRKGRVRQWTRAMLPPIDVLMVWHSFMLNPRNYLEDCIRFGLKDLWTTGMPWKAVNACIDSRFNYEAPLEAQTDFVNKTGHNWDNALDSFVKKLSCPRCSQQLEIPWSTCCASENTSGKELADMSGIGYGDHELSHICSRCGVQVNHDLLRVGKFKRDTENLSMRDWPLGGTILSGTTGFPKAPTEKEWKTHFETFPNRLIGVQLRSSILELVNTSNPSMNSVKELIEKAINKKSTVRKANSAITLESGSLRQEERISIRRMMSRYWDNTSIFALELGGAVIRQSVFVNKMHRIDWLHSPAARYAMNRLLIKYTRFIEIIATFPLESAVPTLDVDLGWHTHQLSPKSYFDFTLSKCRKLIGHDDKMDEDDLSKGFEWTCKTYETLYQEVYSECTCWYCEAIRAKTISSSTKIFGTSKHEKALKNFYSSGRAKRCPPDNSAHISSHASVKALEAEARRSVVDALHKKYQTELENAYEKACKYARSNGRPVPDKDDYYKHLSHGPHKTSGMTDGVYYAGDPCVMPVGTGIAGACVAGTCRGGIAAGGCRGPGCGNGGGCAAGPSGCGGTGGGCGGVGGGGCRSTVILLSAC</sequence>
<evidence type="ECO:0000313" key="2">
    <source>
        <dbReference type="Proteomes" id="UP000054321"/>
    </source>
</evidence>
<name>A0A0C3CWY9_OIDMZ</name>
<dbReference type="Pfam" id="PF07173">
    <property type="entry name" value="GRDP-like"/>
    <property type="match status" value="1"/>
</dbReference>
<reference evidence="1 2" key="1">
    <citation type="submission" date="2014-04" db="EMBL/GenBank/DDBJ databases">
        <authorList>
            <consortium name="DOE Joint Genome Institute"/>
            <person name="Kuo A."/>
            <person name="Martino E."/>
            <person name="Perotto S."/>
            <person name="Kohler A."/>
            <person name="Nagy L.G."/>
            <person name="Floudas D."/>
            <person name="Copeland A."/>
            <person name="Barry K.W."/>
            <person name="Cichocki N."/>
            <person name="Veneault-Fourrey C."/>
            <person name="LaButti K."/>
            <person name="Lindquist E.A."/>
            <person name="Lipzen A."/>
            <person name="Lundell T."/>
            <person name="Morin E."/>
            <person name="Murat C."/>
            <person name="Sun H."/>
            <person name="Tunlid A."/>
            <person name="Henrissat B."/>
            <person name="Grigoriev I.V."/>
            <person name="Hibbett D.S."/>
            <person name="Martin F."/>
            <person name="Nordberg H.P."/>
            <person name="Cantor M.N."/>
            <person name="Hua S.X."/>
        </authorList>
    </citation>
    <scope>NUCLEOTIDE SEQUENCE [LARGE SCALE GENOMIC DNA]</scope>
    <source>
        <strain evidence="1 2">Zn</strain>
    </source>
</reference>
<keyword evidence="2" id="KW-1185">Reference proteome</keyword>